<evidence type="ECO:0000313" key="3">
    <source>
        <dbReference type="Proteomes" id="UP000403266"/>
    </source>
</evidence>
<evidence type="ECO:0000313" key="2">
    <source>
        <dbReference type="EMBL" id="MPR26206.1"/>
    </source>
</evidence>
<dbReference type="AlphaFoldDB" id="A0A5N7MQE3"/>
<accession>A0A5N7MQE3</accession>
<proteinExistence type="predicted"/>
<feature type="region of interest" description="Disordered" evidence="1">
    <location>
        <begin position="1"/>
        <end position="24"/>
    </location>
</feature>
<gene>
    <name evidence="2" type="ORF">FS320_13445</name>
</gene>
<dbReference type="Pfam" id="PF14081">
    <property type="entry name" value="DUF4262"/>
    <property type="match status" value="1"/>
</dbReference>
<protein>
    <submittedName>
        <fullName evidence="2">DUF4262 domain-containing protein</fullName>
    </submittedName>
</protein>
<reference evidence="2 3" key="1">
    <citation type="journal article" date="2019" name="Syst. Appl. Microbiol.">
        <title>Microvirga tunisiensis sp. nov., a root nodule symbiotic bacterium isolated from Lupinus micranthus and L. luteus grown in Northern Tunisia.</title>
        <authorList>
            <person name="Msaddak A."/>
            <person name="Rejili M."/>
            <person name="Duran D."/>
            <person name="Mars M."/>
            <person name="Palacios J.M."/>
            <person name="Ruiz-Argueso T."/>
            <person name="Rey L."/>
            <person name="Imperial J."/>
        </authorList>
    </citation>
    <scope>NUCLEOTIDE SEQUENCE [LARGE SCALE GENOMIC DNA]</scope>
    <source>
        <strain evidence="2 3">Lmie10</strain>
    </source>
</reference>
<evidence type="ECO:0000256" key="1">
    <source>
        <dbReference type="SAM" id="MobiDB-lite"/>
    </source>
</evidence>
<sequence length="108" mass="12292">MRERSRQNRAVNEILDDGDIAPNPPGLFDGLRESFNRGIRPRGTGPEDFMAGPFDDYIKKGKQIIQRHGWMVQAILPDKKQPSYSYTVGLSQAPTWHPEIFIVGFHPD</sequence>
<dbReference type="EMBL" id="VOSK01000042">
    <property type="protein sequence ID" value="MPR26206.1"/>
    <property type="molecule type" value="Genomic_DNA"/>
</dbReference>
<organism evidence="2 3">
    <name type="scientific">Microvirga tunisiensis</name>
    <dbReference type="NCBI Taxonomy" id="2108360"/>
    <lineage>
        <taxon>Bacteria</taxon>
        <taxon>Pseudomonadati</taxon>
        <taxon>Pseudomonadota</taxon>
        <taxon>Alphaproteobacteria</taxon>
        <taxon>Hyphomicrobiales</taxon>
        <taxon>Methylobacteriaceae</taxon>
        <taxon>Microvirga</taxon>
    </lineage>
</organism>
<dbReference type="Proteomes" id="UP000403266">
    <property type="component" value="Unassembled WGS sequence"/>
</dbReference>
<dbReference type="OrthoDB" id="9793188at2"/>
<dbReference type="InterPro" id="IPR025358">
    <property type="entry name" value="DUF4262"/>
</dbReference>
<comment type="caution">
    <text evidence="2">The sequence shown here is derived from an EMBL/GenBank/DDBJ whole genome shotgun (WGS) entry which is preliminary data.</text>
</comment>
<name>A0A5N7MQE3_9HYPH</name>
<keyword evidence="3" id="KW-1185">Reference proteome</keyword>